<gene>
    <name evidence="2" type="ORF">DXT76_20610</name>
</gene>
<keyword evidence="2" id="KW-0808">Transferase</keyword>
<feature type="domain" description="N-acetyltransferase" evidence="1">
    <location>
        <begin position="1"/>
        <end position="77"/>
    </location>
</feature>
<organism evidence="2 3">
    <name type="scientific">Halobacillus trueperi</name>
    <dbReference type="NCBI Taxonomy" id="156205"/>
    <lineage>
        <taxon>Bacteria</taxon>
        <taxon>Bacillati</taxon>
        <taxon>Bacillota</taxon>
        <taxon>Bacilli</taxon>
        <taxon>Bacillales</taxon>
        <taxon>Bacillaceae</taxon>
        <taxon>Halobacillus</taxon>
    </lineage>
</organism>
<protein>
    <submittedName>
        <fullName evidence="2">N-acetyltransferase</fullName>
    </submittedName>
</protein>
<proteinExistence type="predicted"/>
<dbReference type="Pfam" id="PF13302">
    <property type="entry name" value="Acetyltransf_3"/>
    <property type="match status" value="1"/>
</dbReference>
<accession>A0A3D8VB39</accession>
<dbReference type="Gene3D" id="3.40.630.30">
    <property type="match status" value="1"/>
</dbReference>
<reference evidence="2 3" key="1">
    <citation type="submission" date="2018-08" db="EMBL/GenBank/DDBJ databases">
        <title>Genome sequence of strict halophilic Halobacillus trueperi SS1 isolated from Lunsu, a salty water body of North West Himalayas.</title>
        <authorList>
            <person name="Gupta S."/>
            <person name="Sharma P."/>
            <person name="Dev K."/>
            <person name="Baumler D."/>
            <person name="Sourirajan A."/>
        </authorList>
    </citation>
    <scope>NUCLEOTIDE SEQUENCE [LARGE SCALE GENOMIC DNA]</scope>
    <source>
        <strain evidence="2 3">SS1</strain>
    </source>
</reference>
<name>A0A3D8VB39_9BACI</name>
<dbReference type="EMBL" id="QTLC01000086">
    <property type="protein sequence ID" value="RDY66644.1"/>
    <property type="molecule type" value="Genomic_DNA"/>
</dbReference>
<dbReference type="Proteomes" id="UP000257032">
    <property type="component" value="Unassembled WGS sequence"/>
</dbReference>
<sequence length="85" mass="10059">MSLGEREYWGRGYGSDIIQTLLKHLFYTLNLERVQLDTWSGNTHALRLYEKTGFQTEGRLRKNEYVDGAYYDTILMGMLRSEFKL</sequence>
<dbReference type="InterPro" id="IPR000182">
    <property type="entry name" value="GNAT_dom"/>
</dbReference>
<dbReference type="SUPFAM" id="SSF55729">
    <property type="entry name" value="Acyl-CoA N-acyltransferases (Nat)"/>
    <property type="match status" value="1"/>
</dbReference>
<comment type="caution">
    <text evidence="2">The sequence shown here is derived from an EMBL/GenBank/DDBJ whole genome shotgun (WGS) entry which is preliminary data.</text>
</comment>
<dbReference type="PANTHER" id="PTHR43415:SF3">
    <property type="entry name" value="GNAT-FAMILY ACETYLTRANSFERASE"/>
    <property type="match status" value="1"/>
</dbReference>
<dbReference type="AlphaFoldDB" id="A0A3D8VB39"/>
<dbReference type="InterPro" id="IPR016181">
    <property type="entry name" value="Acyl_CoA_acyltransferase"/>
</dbReference>
<dbReference type="PROSITE" id="PS51186">
    <property type="entry name" value="GNAT"/>
    <property type="match status" value="1"/>
</dbReference>
<dbReference type="PANTHER" id="PTHR43415">
    <property type="entry name" value="SPERMIDINE N(1)-ACETYLTRANSFERASE"/>
    <property type="match status" value="1"/>
</dbReference>
<evidence type="ECO:0000313" key="3">
    <source>
        <dbReference type="Proteomes" id="UP000257032"/>
    </source>
</evidence>
<evidence type="ECO:0000259" key="1">
    <source>
        <dbReference type="PROSITE" id="PS51186"/>
    </source>
</evidence>
<dbReference type="GO" id="GO:0016747">
    <property type="term" value="F:acyltransferase activity, transferring groups other than amino-acyl groups"/>
    <property type="evidence" value="ECO:0007669"/>
    <property type="project" value="InterPro"/>
</dbReference>
<evidence type="ECO:0000313" key="2">
    <source>
        <dbReference type="EMBL" id="RDY66644.1"/>
    </source>
</evidence>